<protein>
    <submittedName>
        <fullName evidence="1">Aldose 1-epimerase family protein</fullName>
    </submittedName>
</protein>
<dbReference type="Gene3D" id="2.70.98.10">
    <property type="match status" value="1"/>
</dbReference>
<dbReference type="InterPro" id="IPR011013">
    <property type="entry name" value="Gal_mutarotase_sf_dom"/>
</dbReference>
<proteinExistence type="predicted"/>
<gene>
    <name evidence="1" type="ORF">ACFQ5J_08270</name>
</gene>
<dbReference type="RefSeq" id="WP_125753117.1">
    <property type="nucleotide sequence ID" value="NZ_JBHTON010000024.1"/>
</dbReference>
<reference evidence="2" key="1">
    <citation type="journal article" date="2019" name="Int. J. Syst. Evol. Microbiol.">
        <title>The Global Catalogue of Microorganisms (GCM) 10K type strain sequencing project: providing services to taxonomists for standard genome sequencing and annotation.</title>
        <authorList>
            <consortium name="The Broad Institute Genomics Platform"/>
            <consortium name="The Broad Institute Genome Sequencing Center for Infectious Disease"/>
            <person name="Wu L."/>
            <person name="Ma J."/>
        </authorList>
    </citation>
    <scope>NUCLEOTIDE SEQUENCE [LARGE SCALE GENOMIC DNA]</scope>
    <source>
        <strain evidence="2">CCM 8903</strain>
    </source>
</reference>
<dbReference type="SUPFAM" id="SSF74650">
    <property type="entry name" value="Galactose mutarotase-like"/>
    <property type="match status" value="1"/>
</dbReference>
<dbReference type="InterPro" id="IPR014718">
    <property type="entry name" value="GH-type_carb-bd"/>
</dbReference>
<dbReference type="PANTHER" id="PTHR11122:SF13">
    <property type="entry name" value="GLUCOSE-6-PHOSPHATE 1-EPIMERASE"/>
    <property type="match status" value="1"/>
</dbReference>
<sequence length="293" mass="32989">MAYTLQNDFLTVTIEPKGAEITSIINNHTGQEYNWQADPAVWKRHAPVLFPIVGALKDDQYTYAGQTYHMTQHGFARDREFTAENVSATAISFVLTDDEQTHQQYPFAFKLTLTYTLENNAVSVNYNVINPDTQAPLYFGIGGHPGFNVPLTDDTEFDDYYLEFKPRKSRVTIPLKAGEGIDYVHRTLAATDVNQQLSHALFKNDAIIYELKGQTIFSIRSEKTRHGVEVTIPDAPFLGVWSPYPTTGDFVCIEPWWGIADPIDADGDLTRKLGINRLEPGAVFDHSYSIAIF</sequence>
<organism evidence="1 2">
    <name type="scientific">Lacticaseibacillus baoqingensis</name>
    <dbReference type="NCBI Taxonomy" id="2486013"/>
    <lineage>
        <taxon>Bacteria</taxon>
        <taxon>Bacillati</taxon>
        <taxon>Bacillota</taxon>
        <taxon>Bacilli</taxon>
        <taxon>Lactobacillales</taxon>
        <taxon>Lactobacillaceae</taxon>
        <taxon>Lacticaseibacillus</taxon>
    </lineage>
</organism>
<dbReference type="CDD" id="cd09024">
    <property type="entry name" value="Aldose_epim_lacX"/>
    <property type="match status" value="1"/>
</dbReference>
<dbReference type="Proteomes" id="UP001597252">
    <property type="component" value="Unassembled WGS sequence"/>
</dbReference>
<evidence type="ECO:0000313" key="2">
    <source>
        <dbReference type="Proteomes" id="UP001597252"/>
    </source>
</evidence>
<dbReference type="PANTHER" id="PTHR11122">
    <property type="entry name" value="APOSPORY-ASSOCIATED PROTEIN C-RELATED"/>
    <property type="match status" value="1"/>
</dbReference>
<dbReference type="InterPro" id="IPR037481">
    <property type="entry name" value="LacX"/>
</dbReference>
<accession>A0ABW4E5N7</accession>
<evidence type="ECO:0000313" key="1">
    <source>
        <dbReference type="EMBL" id="MFD1485222.1"/>
    </source>
</evidence>
<comment type="caution">
    <text evidence="1">The sequence shown here is derived from an EMBL/GenBank/DDBJ whole genome shotgun (WGS) entry which is preliminary data.</text>
</comment>
<name>A0ABW4E5N7_9LACO</name>
<dbReference type="EMBL" id="JBHTON010000024">
    <property type="protein sequence ID" value="MFD1485222.1"/>
    <property type="molecule type" value="Genomic_DNA"/>
</dbReference>
<keyword evidence="2" id="KW-1185">Reference proteome</keyword>
<dbReference type="Pfam" id="PF01263">
    <property type="entry name" value="Aldose_epim"/>
    <property type="match status" value="1"/>
</dbReference>
<dbReference type="InterPro" id="IPR008183">
    <property type="entry name" value="Aldose_1/G6P_1-epimerase"/>
</dbReference>